<proteinExistence type="predicted"/>
<reference evidence="2" key="1">
    <citation type="submission" date="2016-11" db="EMBL/GenBank/DDBJ databases">
        <authorList>
            <person name="Varghese N."/>
            <person name="Submissions S."/>
        </authorList>
    </citation>
    <scope>NUCLEOTIDE SEQUENCE [LARGE SCALE GENOMIC DNA]</scope>
    <source>
        <strain evidence="2">DSM 26884</strain>
    </source>
</reference>
<sequence>MKKVLFMIFTVILFCGCDKDSEKETNNSYLTEYVTGREYSQTFYYGGNCGYISSDGGHNGSYFESICGRLRVSLYDYDSDFATIDPTRELKSELEELNKNSKNKELKYYLTANIHFLYSNGQLQNLSLITDWKIVIGKMEEYVYNKQIYNRLIVIE</sequence>
<evidence type="ECO:0000313" key="1">
    <source>
        <dbReference type="EMBL" id="SHI57550.1"/>
    </source>
</evidence>
<organism evidence="1 2">
    <name type="scientific">Bacteroides stercorirosoris</name>
    <dbReference type="NCBI Taxonomy" id="871324"/>
    <lineage>
        <taxon>Bacteria</taxon>
        <taxon>Pseudomonadati</taxon>
        <taxon>Bacteroidota</taxon>
        <taxon>Bacteroidia</taxon>
        <taxon>Bacteroidales</taxon>
        <taxon>Bacteroidaceae</taxon>
        <taxon>Bacteroides</taxon>
    </lineage>
</organism>
<accession>A0A1M6C929</accession>
<dbReference type="GeneID" id="92711087"/>
<dbReference type="PROSITE" id="PS51257">
    <property type="entry name" value="PROKAR_LIPOPROTEIN"/>
    <property type="match status" value="1"/>
</dbReference>
<evidence type="ECO:0000313" key="2">
    <source>
        <dbReference type="Proteomes" id="UP000184192"/>
    </source>
</evidence>
<dbReference type="EMBL" id="FQZN01000004">
    <property type="protein sequence ID" value="SHI57550.1"/>
    <property type="molecule type" value="Genomic_DNA"/>
</dbReference>
<dbReference type="Proteomes" id="UP000184192">
    <property type="component" value="Unassembled WGS sequence"/>
</dbReference>
<dbReference type="AlphaFoldDB" id="A0A1M6C929"/>
<keyword evidence="2" id="KW-1185">Reference proteome</keyword>
<evidence type="ECO:0008006" key="3">
    <source>
        <dbReference type="Google" id="ProtNLM"/>
    </source>
</evidence>
<name>A0A1M6C929_9BACE</name>
<protein>
    <recommendedName>
        <fullName evidence="3">Lipoprotein</fullName>
    </recommendedName>
</protein>
<dbReference type="RefSeq" id="WP_139261805.1">
    <property type="nucleotide sequence ID" value="NZ_FQZN01000004.1"/>
</dbReference>
<gene>
    <name evidence="1" type="ORF">SAMN05444350_10430</name>
</gene>